<protein>
    <submittedName>
        <fullName evidence="2">Uncharacterized protein</fullName>
    </submittedName>
</protein>
<evidence type="ECO:0000313" key="3">
    <source>
        <dbReference type="Proteomes" id="UP000242755"/>
    </source>
</evidence>
<dbReference type="AlphaFoldDB" id="A0A2I1IFL6"/>
<evidence type="ECO:0000313" key="2">
    <source>
        <dbReference type="EMBL" id="PKY69918.1"/>
    </source>
</evidence>
<feature type="region of interest" description="Disordered" evidence="1">
    <location>
        <begin position="206"/>
        <end position="238"/>
    </location>
</feature>
<dbReference type="EMBL" id="PKGO01000007">
    <property type="protein sequence ID" value="PKY69918.1"/>
    <property type="molecule type" value="Genomic_DNA"/>
</dbReference>
<organism evidence="2 3">
    <name type="scientific">Brevibacterium ravenspurgense</name>
    <dbReference type="NCBI Taxonomy" id="479117"/>
    <lineage>
        <taxon>Bacteria</taxon>
        <taxon>Bacillati</taxon>
        <taxon>Actinomycetota</taxon>
        <taxon>Actinomycetes</taxon>
        <taxon>Micrococcales</taxon>
        <taxon>Brevibacteriaceae</taxon>
        <taxon>Brevibacterium</taxon>
    </lineage>
</organism>
<gene>
    <name evidence="2" type="ORF">CYJ40_07545</name>
</gene>
<comment type="caution">
    <text evidence="2">The sequence shown here is derived from an EMBL/GenBank/DDBJ whole genome shotgun (WGS) entry which is preliminary data.</text>
</comment>
<dbReference type="Proteomes" id="UP000242755">
    <property type="component" value="Unassembled WGS sequence"/>
</dbReference>
<dbReference type="Pfam" id="PF19876">
    <property type="entry name" value="DUF6349"/>
    <property type="match status" value="1"/>
</dbReference>
<name>A0A2I1IFL6_9MICO</name>
<dbReference type="RefSeq" id="WP_101672626.1">
    <property type="nucleotide sequence ID" value="NZ_PKGO01000007.1"/>
</dbReference>
<accession>A0A2I1IFL6</accession>
<proteinExistence type="predicted"/>
<evidence type="ECO:0000256" key="1">
    <source>
        <dbReference type="SAM" id="MobiDB-lite"/>
    </source>
</evidence>
<dbReference type="InterPro" id="IPR045930">
    <property type="entry name" value="DUF6349"/>
</dbReference>
<reference evidence="2 3" key="1">
    <citation type="submission" date="2017-12" db="EMBL/GenBank/DDBJ databases">
        <title>Phylogenetic diversity of female urinary microbiome.</title>
        <authorList>
            <person name="Thomas-White K."/>
            <person name="Wolfe A.J."/>
        </authorList>
    </citation>
    <scope>NUCLEOTIDE SEQUENCE [LARGE SCALE GENOMIC DNA]</scope>
    <source>
        <strain evidence="2 3">UMB0426</strain>
    </source>
</reference>
<sequence>MAEMEQLAFDFDEFAREDARARLPEWAGAPLRFTDDYYPPAMLDEAFEHWRFINGSFGSFARSHMWHRFGHATVEFGEHRAEMFFADLRPEPDAEGAGDLLKKIVCEPCAWQSDAGGESDAVEAWHDHAVPGWRDLPVVPRQIRVRTDKGLSKVALRWIEQRYPQHMQIPGAPIITERQQFGTRHVPAYSPWGGYDLSATALERPAPRPAGHAVLRREPAHFEPSVSAPRRAERVLGD</sequence>